<dbReference type="Gene3D" id="2.170.120.30">
    <property type="match status" value="1"/>
</dbReference>
<dbReference type="Gene3D" id="2.170.120.40">
    <property type="entry name" value="YbbR-like domain"/>
    <property type="match status" value="1"/>
</dbReference>
<dbReference type="PANTHER" id="PTHR37804">
    <property type="entry name" value="CDAA REGULATORY PROTEIN CDAR"/>
    <property type="match status" value="1"/>
</dbReference>
<dbReference type="AlphaFoldDB" id="A0A2H1EB92"/>
<sequence>MKRLTKIPKAFIAFLVISIFFWLLTKLSKEYTTTINVPIAYINLPQHKILQKDTPKRINLSIKGSGFKLFTANLENITLKLNAANISKEVKNSYSLSLKKQLNEIKKQLPTGLALQPLENNIIYLSLDSLSSKKVPVEANLKITYEKGYNLSGNIILEPDSIQISGAETAIKNIEKLTLHQLPLKNLSKNTTKNIEIHEAKVLKKIKFSHNTVKAYIKIDKFTEGYFEVPFTLKNVPADTEINTFPKLVKVSYTVGLKDFNKVNANSFSIICDYKKTINNNIDYLIPEIENQPKLIKSVKISPKKIEYLIHK</sequence>
<dbReference type="InterPro" id="IPR012505">
    <property type="entry name" value="YbbR"/>
</dbReference>
<dbReference type="Proteomes" id="UP000231564">
    <property type="component" value="Chromosome MARIT"/>
</dbReference>
<dbReference type="STRING" id="1349785.GCA_000509405_00501"/>
<dbReference type="Pfam" id="PF07949">
    <property type="entry name" value="YbbR"/>
    <property type="match status" value="1"/>
</dbReference>
<gene>
    <name evidence="1" type="ORF">MARIT_2284</name>
</gene>
<accession>A0A2H1EB92</accession>
<evidence type="ECO:0008006" key="3">
    <source>
        <dbReference type="Google" id="ProtNLM"/>
    </source>
</evidence>
<protein>
    <recommendedName>
        <fullName evidence="3">YbbR-like protein</fullName>
    </recommendedName>
</protein>
<dbReference type="RefSeq" id="WP_024742149.1">
    <property type="nucleotide sequence ID" value="NZ_BAUG01000050.1"/>
</dbReference>
<dbReference type="OrthoDB" id="1150187at2"/>
<dbReference type="KEGG" id="tmar:MARIT_2284"/>
<dbReference type="GeneID" id="47723756"/>
<name>A0A2H1EB92_9FLAO</name>
<organism evidence="1 2">
    <name type="scientific">Tenacibaculum maritimum NCIMB 2154</name>
    <dbReference type="NCBI Taxonomy" id="1349785"/>
    <lineage>
        <taxon>Bacteria</taxon>
        <taxon>Pseudomonadati</taxon>
        <taxon>Bacteroidota</taxon>
        <taxon>Flavobacteriia</taxon>
        <taxon>Flavobacteriales</taxon>
        <taxon>Flavobacteriaceae</taxon>
        <taxon>Tenacibaculum</taxon>
    </lineage>
</organism>
<evidence type="ECO:0000313" key="1">
    <source>
        <dbReference type="EMBL" id="SFZ83843.1"/>
    </source>
</evidence>
<dbReference type="PANTHER" id="PTHR37804:SF1">
    <property type="entry name" value="CDAA REGULATORY PROTEIN CDAR"/>
    <property type="match status" value="1"/>
</dbReference>
<dbReference type="EMBL" id="LT634361">
    <property type="protein sequence ID" value="SFZ83843.1"/>
    <property type="molecule type" value="Genomic_DNA"/>
</dbReference>
<evidence type="ECO:0000313" key="2">
    <source>
        <dbReference type="Proteomes" id="UP000231564"/>
    </source>
</evidence>
<proteinExistence type="predicted"/>
<keyword evidence="2" id="KW-1185">Reference proteome</keyword>
<dbReference type="InterPro" id="IPR053154">
    <property type="entry name" value="c-di-AMP_regulator"/>
</dbReference>
<reference evidence="1 2" key="1">
    <citation type="submission" date="2016-11" db="EMBL/GenBank/DDBJ databases">
        <authorList>
            <person name="Jaros S."/>
            <person name="Januszkiewicz K."/>
            <person name="Wedrychowicz H."/>
        </authorList>
    </citation>
    <scope>NUCLEOTIDE SEQUENCE [LARGE SCALE GENOMIC DNA]</scope>
    <source>
        <strain evidence="1">NCIMB 2154T</strain>
    </source>
</reference>